<evidence type="ECO:0000256" key="12">
    <source>
        <dbReference type="ARBA" id="ARBA00048988"/>
    </source>
</evidence>
<dbReference type="EC" id="5.6.2.4" evidence="13"/>
<keyword evidence="6 13" id="KW-0269">Exonuclease</keyword>
<evidence type="ECO:0000256" key="7">
    <source>
        <dbReference type="ARBA" id="ARBA00022840"/>
    </source>
</evidence>
<evidence type="ECO:0000256" key="2">
    <source>
        <dbReference type="ARBA" id="ARBA00022741"/>
    </source>
</evidence>
<dbReference type="GO" id="GO:0005524">
    <property type="term" value="F:ATP binding"/>
    <property type="evidence" value="ECO:0007669"/>
    <property type="project" value="UniProtKB-UniRule"/>
</dbReference>
<accession>A0A940SJ56</accession>
<evidence type="ECO:0000259" key="15">
    <source>
        <dbReference type="PROSITE" id="PS51198"/>
    </source>
</evidence>
<keyword evidence="1 13" id="KW-0540">Nuclease</keyword>
<evidence type="ECO:0000256" key="5">
    <source>
        <dbReference type="ARBA" id="ARBA00022806"/>
    </source>
</evidence>
<dbReference type="Pfam" id="PF00580">
    <property type="entry name" value="UvrD-helicase"/>
    <property type="match status" value="1"/>
</dbReference>
<keyword evidence="4 13" id="KW-0378">Hydrolase</keyword>
<evidence type="ECO:0000256" key="4">
    <source>
        <dbReference type="ARBA" id="ARBA00022801"/>
    </source>
</evidence>
<proteinExistence type="inferred from homology"/>
<feature type="domain" description="UvrD-like helicase ATP-binding" evidence="15">
    <location>
        <begin position="11"/>
        <end position="485"/>
    </location>
</feature>
<evidence type="ECO:0000259" key="16">
    <source>
        <dbReference type="PROSITE" id="PS51217"/>
    </source>
</evidence>
<keyword evidence="10 13" id="KW-0413">Isomerase</keyword>
<comment type="catalytic activity">
    <reaction evidence="11 13">
        <text>Couples ATP hydrolysis with the unwinding of duplex DNA by translocating in the 3'-5' direction.</text>
        <dbReference type="EC" id="5.6.2.4"/>
    </reaction>
</comment>
<dbReference type="InterPro" id="IPR014152">
    <property type="entry name" value="AddA"/>
</dbReference>
<evidence type="ECO:0000256" key="6">
    <source>
        <dbReference type="ARBA" id="ARBA00022839"/>
    </source>
</evidence>
<dbReference type="InterPro" id="IPR038726">
    <property type="entry name" value="PDDEXK_AddAB-type"/>
</dbReference>
<dbReference type="AlphaFoldDB" id="A0A940SJ56"/>
<dbReference type="GO" id="GO:0003690">
    <property type="term" value="F:double-stranded DNA binding"/>
    <property type="evidence" value="ECO:0007669"/>
    <property type="project" value="UniProtKB-UniRule"/>
</dbReference>
<sequence>MSQEQNKTPKNQWTEDQLKAIEMEGSDILVAAAAGSGKTAVLVERIIQKVLREENPINVDELLVVTFTKASAQEMKERIGNALENQLQINPTSDHLRKQIALLNKASISTIHSFCTDVIRSNYYLLNIDPNFRTAEEIEIKLLMDEVLEELLEEEYSNETNEVFFEFVSRYTSDRDDQELSQFILKLYRHAVANPDPNAFLDQLLKNYDVEDKTIDELPFVELLKKYLEEDIRSFRSSYEQALQLANSPDGPIKYVDLFQEEYFSLEKLARLSGMNWDDIRNEFQNIQFKRIAAIKKGECNEQKKELAKGYRDDVKKGISDLLTKYFSRPSSGYIEQLRELQPLLMKLAELVKNFRLRFQEAKMEKGILDFNDLEHFALQILMDENGGGKLLPSAVAKVYQEKFHEVLVDEYQDTNYVQESILKLITSGEGADGNLFMVGDVKQSIYRFRLAEPQLFISKYNTFHKNKNEETGLKIDLSKNFRSRAEVLDSTNFIFKQIMGESLGGIDYDEDAMLKLGASYPSYDACMSELVLLTKADLDEEIQEESENPEEMNTSLIEEKLEQIEARYVAKRVKELVSTGYLVTEKNGNMRPVQYKDIAILARSLSNADMYIEEFKAQGIPLYAEKSNNLFETIEIAIFLNLLKVIDNPIQDIPLASVLRSPIVGLSEKELAEIRIQSGKGSFYDAVMKVVNGDIVEYSNSRVKRILSNFIEQLSEWRSIVQSESLSLFIWRVLKASSYFDFVGGLPGGKQRQANLMTIFEKAKVLEETNYRSLFQFLRFLDRMQERGEELGEVRLIGEQENVVQMMTIHKSKGLEFPVVFVINTSKQFNTRDLASKLILHKELGLGINYVHPVYRTSTSTLLKETIKRTERDELLSEELRILYVALTRAREKLILVGRVKDIEKSVSSWREVENIEEWLLPRSVISGAKSYLDWIGASIIRHDSSNVLRDEKEDWHTMEEIKSHPTRWHFEIIDSSTLTKDETDEYLNEKEDVLTSIQKKEMIEVSESDLADIVKERLQWQYPYSQATLERPKQSVTELKRKMQEEELFAPKFMKQKRMTLSRPKFMESMKLTAAEVGTATHSVMQYLNYDNVDTIDSIKGQLEEMVQKELLTSDQENAIDIKNIYGFCHSLLGQKVKNANQIQREVPFSYGISASELYPNWIEEDELILIQGIIDLLLVEEDGVVLIDYKTDKTTAYQEEGALEKEAKKRYGVQIDLYSKAIEASLGKEVKERYLYFFDGGHIIKL</sequence>
<reference evidence="17" key="1">
    <citation type="submission" date="2021-04" db="EMBL/GenBank/DDBJ databases">
        <title>Genome seq and assembly of Bacillus sp.</title>
        <authorList>
            <person name="Chhetri G."/>
        </authorList>
    </citation>
    <scope>NUCLEOTIDE SEQUENCE</scope>
    <source>
        <strain evidence="17">RG28</strain>
    </source>
</reference>
<keyword evidence="5 13" id="KW-0347">Helicase</keyword>
<dbReference type="InterPro" id="IPR014016">
    <property type="entry name" value="UvrD-like_ATP-bd"/>
</dbReference>
<dbReference type="Pfam" id="PF13361">
    <property type="entry name" value="UvrD_C"/>
    <property type="match status" value="1"/>
</dbReference>
<protein>
    <recommendedName>
        <fullName evidence="13">ATP-dependent helicase/nuclease subunit A</fullName>
        <ecNumber evidence="13">3.1.-.-</ecNumber>
        <ecNumber evidence="13">5.6.2.4</ecNumber>
    </recommendedName>
    <alternativeName>
        <fullName evidence="13">ATP-dependent helicase/nuclease AddA</fullName>
    </alternativeName>
    <alternativeName>
        <fullName evidence="13">DNA 3'-5' helicase AddA</fullName>
    </alternativeName>
</protein>
<dbReference type="HAMAP" id="MF_01451">
    <property type="entry name" value="AddA"/>
    <property type="match status" value="1"/>
</dbReference>
<dbReference type="EMBL" id="JAGIYQ010000003">
    <property type="protein sequence ID" value="MBP0724549.1"/>
    <property type="molecule type" value="Genomic_DNA"/>
</dbReference>
<keyword evidence="8 13" id="KW-0238">DNA-binding</keyword>
<dbReference type="RefSeq" id="WP_209403211.1">
    <property type="nucleotide sequence ID" value="NZ_JAGIYQ010000003.1"/>
</dbReference>
<dbReference type="SUPFAM" id="SSF52980">
    <property type="entry name" value="Restriction endonuclease-like"/>
    <property type="match status" value="1"/>
</dbReference>
<comment type="caution">
    <text evidence="17">The sequence shown here is derived from an EMBL/GenBank/DDBJ whole genome shotgun (WGS) entry which is preliminary data.</text>
</comment>
<keyword evidence="7 13" id="KW-0067">ATP-binding</keyword>
<dbReference type="PANTHER" id="PTHR11070:SF48">
    <property type="entry name" value="ATP-DEPENDENT HELICASE_NUCLEASE SUBUNIT A"/>
    <property type="match status" value="1"/>
</dbReference>
<dbReference type="Pfam" id="PF12705">
    <property type="entry name" value="PDDEXK_1"/>
    <property type="match status" value="1"/>
</dbReference>
<keyword evidence="3 13" id="KW-0227">DNA damage</keyword>
<evidence type="ECO:0000256" key="3">
    <source>
        <dbReference type="ARBA" id="ARBA00022763"/>
    </source>
</evidence>
<dbReference type="PANTHER" id="PTHR11070">
    <property type="entry name" value="UVRD / RECB / PCRA DNA HELICASE FAMILY MEMBER"/>
    <property type="match status" value="1"/>
</dbReference>
<dbReference type="PROSITE" id="PS51217">
    <property type="entry name" value="UVRD_HELICASE_CTER"/>
    <property type="match status" value="1"/>
</dbReference>
<dbReference type="CDD" id="cd17932">
    <property type="entry name" value="DEXQc_UvrD"/>
    <property type="match status" value="1"/>
</dbReference>
<gene>
    <name evidence="13 17" type="primary">addA</name>
    <name evidence="17" type="ORF">J5Y03_05030</name>
</gene>
<dbReference type="Gene3D" id="3.40.50.300">
    <property type="entry name" value="P-loop containing nucleotide triphosphate hydrolases"/>
    <property type="match status" value="4"/>
</dbReference>
<keyword evidence="9 13" id="KW-0234">DNA repair</keyword>
<organism evidence="17 18">
    <name type="scientific">Gottfriedia endophytica</name>
    <dbReference type="NCBI Taxonomy" id="2820819"/>
    <lineage>
        <taxon>Bacteria</taxon>
        <taxon>Bacillati</taxon>
        <taxon>Bacillota</taxon>
        <taxon>Bacilli</taxon>
        <taxon>Bacillales</taxon>
        <taxon>Bacillaceae</taxon>
        <taxon>Gottfriedia</taxon>
    </lineage>
</organism>
<comment type="cofactor">
    <cofactor evidence="13">
        <name>Mg(2+)</name>
        <dbReference type="ChEBI" id="CHEBI:18420"/>
    </cofactor>
</comment>
<feature type="domain" description="UvrD-like helicase C-terminal" evidence="16">
    <location>
        <begin position="522"/>
        <end position="815"/>
    </location>
</feature>
<keyword evidence="2 13" id="KW-0547">Nucleotide-binding</keyword>
<dbReference type="InterPro" id="IPR000212">
    <property type="entry name" value="DNA_helicase_UvrD/REP"/>
</dbReference>
<evidence type="ECO:0000313" key="17">
    <source>
        <dbReference type="EMBL" id="MBP0724549.1"/>
    </source>
</evidence>
<dbReference type="PROSITE" id="PS51198">
    <property type="entry name" value="UVRD_HELICASE_ATP_BIND"/>
    <property type="match status" value="1"/>
</dbReference>
<comment type="catalytic activity">
    <reaction evidence="12 13">
        <text>ATP + H2O = ADP + phosphate + H(+)</text>
        <dbReference type="Rhea" id="RHEA:13065"/>
        <dbReference type="ChEBI" id="CHEBI:15377"/>
        <dbReference type="ChEBI" id="CHEBI:15378"/>
        <dbReference type="ChEBI" id="CHEBI:30616"/>
        <dbReference type="ChEBI" id="CHEBI:43474"/>
        <dbReference type="ChEBI" id="CHEBI:456216"/>
        <dbReference type="EC" id="5.6.2.4"/>
    </reaction>
</comment>
<dbReference type="NCBIfam" id="TIGR02785">
    <property type="entry name" value="addA_Gpos"/>
    <property type="match status" value="1"/>
</dbReference>
<dbReference type="SUPFAM" id="SSF52540">
    <property type="entry name" value="P-loop containing nucleoside triphosphate hydrolases"/>
    <property type="match status" value="1"/>
</dbReference>
<dbReference type="GO" id="GO:0043138">
    <property type="term" value="F:3'-5' DNA helicase activity"/>
    <property type="evidence" value="ECO:0007669"/>
    <property type="project" value="UniProtKB-UniRule"/>
</dbReference>
<dbReference type="Proteomes" id="UP000682134">
    <property type="component" value="Unassembled WGS sequence"/>
</dbReference>
<comment type="function">
    <text evidence="13">The heterodimer acts as both an ATP-dependent DNA helicase and an ATP-dependent, dual-direction single-stranded exonuclease. Recognizes the chi site generating a DNA molecule suitable for the initiation of homologous recombination. The AddA nuclease domain is required for chi fragment generation; this subunit has the helicase and 3' -&gt; 5' nuclease activities.</text>
</comment>
<dbReference type="EC" id="3.1.-.-" evidence="13"/>
<feature type="binding site" evidence="14">
    <location>
        <begin position="32"/>
        <end position="39"/>
    </location>
    <ligand>
        <name>ATP</name>
        <dbReference type="ChEBI" id="CHEBI:30616"/>
    </ligand>
</feature>
<dbReference type="GO" id="GO:0033202">
    <property type="term" value="C:DNA helicase complex"/>
    <property type="evidence" value="ECO:0007669"/>
    <property type="project" value="TreeGrafter"/>
</dbReference>
<evidence type="ECO:0000256" key="11">
    <source>
        <dbReference type="ARBA" id="ARBA00034617"/>
    </source>
</evidence>
<evidence type="ECO:0000313" key="18">
    <source>
        <dbReference type="Proteomes" id="UP000682134"/>
    </source>
</evidence>
<name>A0A940SJ56_9BACI</name>
<dbReference type="InterPro" id="IPR027417">
    <property type="entry name" value="P-loop_NTPase"/>
</dbReference>
<comment type="similarity">
    <text evidence="13">Belongs to the helicase family. AddA subfamily.</text>
</comment>
<evidence type="ECO:0000256" key="14">
    <source>
        <dbReference type="PROSITE-ProRule" id="PRU00560"/>
    </source>
</evidence>
<evidence type="ECO:0000256" key="8">
    <source>
        <dbReference type="ARBA" id="ARBA00023125"/>
    </source>
</evidence>
<keyword evidence="18" id="KW-1185">Reference proteome</keyword>
<dbReference type="GO" id="GO:0005829">
    <property type="term" value="C:cytosol"/>
    <property type="evidence" value="ECO:0007669"/>
    <property type="project" value="TreeGrafter"/>
</dbReference>
<dbReference type="FunFam" id="3.40.50.300:FF:001236">
    <property type="entry name" value="ATP-dependent helicase/nuclease subunit A"/>
    <property type="match status" value="1"/>
</dbReference>
<dbReference type="InterPro" id="IPR011604">
    <property type="entry name" value="PDDEXK-like_dom_sf"/>
</dbReference>
<dbReference type="GO" id="GO:0008408">
    <property type="term" value="F:3'-5' exonuclease activity"/>
    <property type="evidence" value="ECO:0007669"/>
    <property type="project" value="UniProtKB-UniRule"/>
</dbReference>
<evidence type="ECO:0000256" key="9">
    <source>
        <dbReference type="ARBA" id="ARBA00023204"/>
    </source>
</evidence>
<evidence type="ECO:0000256" key="10">
    <source>
        <dbReference type="ARBA" id="ARBA00023235"/>
    </source>
</evidence>
<dbReference type="InterPro" id="IPR014017">
    <property type="entry name" value="DNA_helicase_UvrD-like_C"/>
</dbReference>
<evidence type="ECO:0000256" key="1">
    <source>
        <dbReference type="ARBA" id="ARBA00022722"/>
    </source>
</evidence>
<dbReference type="InterPro" id="IPR011335">
    <property type="entry name" value="Restrct_endonuc-II-like"/>
</dbReference>
<comment type="subunit">
    <text evidence="13">Heterodimer of AddA and AddB/RexB.</text>
</comment>
<evidence type="ECO:0000256" key="13">
    <source>
        <dbReference type="HAMAP-Rule" id="MF_01451"/>
    </source>
</evidence>
<dbReference type="Gene3D" id="3.90.320.10">
    <property type="match status" value="1"/>
</dbReference>
<dbReference type="GO" id="GO:0000724">
    <property type="term" value="P:double-strand break repair via homologous recombination"/>
    <property type="evidence" value="ECO:0007669"/>
    <property type="project" value="UniProtKB-UniRule"/>
</dbReference>